<organism evidence="7 8">
    <name type="scientific">Puccinia striiformis f. sp. tritici PST-78</name>
    <dbReference type="NCBI Taxonomy" id="1165861"/>
    <lineage>
        <taxon>Eukaryota</taxon>
        <taxon>Fungi</taxon>
        <taxon>Dikarya</taxon>
        <taxon>Basidiomycota</taxon>
        <taxon>Pucciniomycotina</taxon>
        <taxon>Pucciniomycetes</taxon>
        <taxon>Pucciniales</taxon>
        <taxon>Pucciniaceae</taxon>
        <taxon>Puccinia</taxon>
    </lineage>
</organism>
<keyword evidence="8" id="KW-1185">Reference proteome</keyword>
<evidence type="ECO:0000256" key="1">
    <source>
        <dbReference type="ARBA" id="ARBA00004123"/>
    </source>
</evidence>
<sequence>MPLNFVQLKGSHTGEYLACMVQYIVEKFGLQDQICGIVSDNTSNNATMVTKLAKLRWKRFKEEEGELVDSFNTEDKDNSDSEEEDDEANGPKHKEGELAKGDELSLDNIQDLEEEDDKDAYTSVGILLLRIALKRGEHPFCAVATKLKKSPSSKGKFIEFCQDNSGKAPHNIEQDVLTRWNSTYKQIVSIIRCEKALIVWQCDTQYGIPRKSHLNQVDFDLARPWAGSGNLL</sequence>
<gene>
    <name evidence="7" type="ORF">PSTG_05398</name>
</gene>
<feature type="region of interest" description="Disordered" evidence="6">
    <location>
        <begin position="68"/>
        <end position="100"/>
    </location>
</feature>
<keyword evidence="4" id="KW-0862">Zinc</keyword>
<keyword evidence="2" id="KW-0479">Metal-binding</keyword>
<dbReference type="GO" id="GO:0005634">
    <property type="term" value="C:nucleus"/>
    <property type="evidence" value="ECO:0007669"/>
    <property type="project" value="UniProtKB-SubCell"/>
</dbReference>
<dbReference type="InterPro" id="IPR012337">
    <property type="entry name" value="RNaseH-like_sf"/>
</dbReference>
<dbReference type="InterPro" id="IPR052035">
    <property type="entry name" value="ZnF_BED_domain_contain"/>
</dbReference>
<protein>
    <recommendedName>
        <fullName evidence="9">DUF659 domain-containing protein</fullName>
    </recommendedName>
</protein>
<dbReference type="OrthoDB" id="2505635at2759"/>
<name>A0A0L0VQK3_9BASI</name>
<dbReference type="SUPFAM" id="SSF53098">
    <property type="entry name" value="Ribonuclease H-like"/>
    <property type="match status" value="1"/>
</dbReference>
<comment type="caution">
    <text evidence="7">The sequence shown here is derived from an EMBL/GenBank/DDBJ whole genome shotgun (WGS) entry which is preliminary data.</text>
</comment>
<comment type="subcellular location">
    <subcellularLocation>
        <location evidence="1">Nucleus</location>
    </subcellularLocation>
</comment>
<evidence type="ECO:0000256" key="3">
    <source>
        <dbReference type="ARBA" id="ARBA00022771"/>
    </source>
</evidence>
<dbReference type="PANTHER" id="PTHR46481:SF10">
    <property type="entry name" value="ZINC FINGER BED DOMAIN-CONTAINING PROTEIN 39"/>
    <property type="match status" value="1"/>
</dbReference>
<evidence type="ECO:0000313" key="8">
    <source>
        <dbReference type="Proteomes" id="UP000054564"/>
    </source>
</evidence>
<evidence type="ECO:0000256" key="2">
    <source>
        <dbReference type="ARBA" id="ARBA00022723"/>
    </source>
</evidence>
<evidence type="ECO:0008006" key="9">
    <source>
        <dbReference type="Google" id="ProtNLM"/>
    </source>
</evidence>
<dbReference type="PANTHER" id="PTHR46481">
    <property type="entry name" value="ZINC FINGER BED DOMAIN-CONTAINING PROTEIN 4"/>
    <property type="match status" value="1"/>
</dbReference>
<reference evidence="8" key="1">
    <citation type="submission" date="2014-03" db="EMBL/GenBank/DDBJ databases">
        <title>The Genome Sequence of Puccinia striiformis f. sp. tritici PST-78.</title>
        <authorList>
            <consortium name="The Broad Institute Genome Sequencing Platform"/>
            <person name="Cuomo C."/>
            <person name="Hulbert S."/>
            <person name="Chen X."/>
            <person name="Walker B."/>
            <person name="Young S.K."/>
            <person name="Zeng Q."/>
            <person name="Gargeya S."/>
            <person name="Fitzgerald M."/>
            <person name="Haas B."/>
            <person name="Abouelleil A."/>
            <person name="Alvarado L."/>
            <person name="Arachchi H.M."/>
            <person name="Berlin A.M."/>
            <person name="Chapman S.B."/>
            <person name="Goldberg J."/>
            <person name="Griggs A."/>
            <person name="Gujja S."/>
            <person name="Hansen M."/>
            <person name="Howarth C."/>
            <person name="Imamovic A."/>
            <person name="Larimer J."/>
            <person name="McCowan C."/>
            <person name="Montmayeur A."/>
            <person name="Murphy C."/>
            <person name="Neiman D."/>
            <person name="Pearson M."/>
            <person name="Priest M."/>
            <person name="Roberts A."/>
            <person name="Saif S."/>
            <person name="Shea T."/>
            <person name="Sisk P."/>
            <person name="Sykes S."/>
            <person name="Wortman J."/>
            <person name="Nusbaum C."/>
            <person name="Birren B."/>
        </authorList>
    </citation>
    <scope>NUCLEOTIDE SEQUENCE [LARGE SCALE GENOMIC DNA]</scope>
    <source>
        <strain evidence="8">race PST-78</strain>
    </source>
</reference>
<dbReference type="GO" id="GO:0008270">
    <property type="term" value="F:zinc ion binding"/>
    <property type="evidence" value="ECO:0007669"/>
    <property type="project" value="UniProtKB-KW"/>
</dbReference>
<dbReference type="STRING" id="1165861.A0A0L0VQK3"/>
<evidence type="ECO:0000313" key="7">
    <source>
        <dbReference type="EMBL" id="KNF01300.1"/>
    </source>
</evidence>
<evidence type="ECO:0000256" key="4">
    <source>
        <dbReference type="ARBA" id="ARBA00022833"/>
    </source>
</evidence>
<keyword evidence="3" id="KW-0863">Zinc-finger</keyword>
<dbReference type="AlphaFoldDB" id="A0A0L0VQK3"/>
<evidence type="ECO:0000256" key="5">
    <source>
        <dbReference type="ARBA" id="ARBA00023242"/>
    </source>
</evidence>
<evidence type="ECO:0000256" key="6">
    <source>
        <dbReference type="SAM" id="MobiDB-lite"/>
    </source>
</evidence>
<dbReference type="Proteomes" id="UP000054564">
    <property type="component" value="Unassembled WGS sequence"/>
</dbReference>
<dbReference type="EMBL" id="AJIL01000030">
    <property type="protein sequence ID" value="KNF01300.1"/>
    <property type="molecule type" value="Genomic_DNA"/>
</dbReference>
<accession>A0A0L0VQK3</accession>
<feature type="compositionally biased region" description="Basic and acidic residues" evidence="6">
    <location>
        <begin position="89"/>
        <end position="100"/>
    </location>
</feature>
<keyword evidence="5" id="KW-0539">Nucleus</keyword>
<proteinExistence type="predicted"/>